<dbReference type="PANTHER" id="PTHR42881">
    <property type="entry name" value="PROLYL ENDOPEPTIDASE"/>
    <property type="match status" value="1"/>
</dbReference>
<accession>A0A4R6QNR6</accession>
<sequence>MTKFGSSLSYPPSPRGADEELFHGRRIGDPYRWLEDPDSPQVALWIKAQNALTDSLLSGNPWRQALLARLTQLQQFERRTPAACVQGTLYHWRNTGLQRQPVLWAEALDGSAERVVLDANELSADGTVAVADVAVSPDGRWLAYAVADGGSDWRQWRVRDLCSLQDMPDRLDHARFSGAAWLRDSSGFVYGRYGAPARGRHAALIDHELHLHHVGNAQETDTLLYKRADQPRWVYSPHMSRCGRWLVVRIWDGSANHRVHLVDLHAPDRKPLHLLDEGHAAYFWVGSTAGGELLFHTDALGGTGAVIAIDPQRPQRSHWRTVVAPGPQRLESAVLNGAHLVLCTLHDGASELHRMQLDSGAREPLPLPALGTASGFIVEDATLQPAEAGALHFNFMSFTVAPTVLRIQDERSAARPWFVAKLPFDGADYETVLEWAESADGTLVPMHITRRRGLVLNGQSPCLLIGYGGFGISQRPGFVASRIAWLEMGGMLVQAMLRGGGEYGRAWHDAARLEHKPRTFEDYIAVAEFLVRSRHTRPQLLVAHGGSNGGLTVAASVLARPDLFGAMVSAVPVLDMLRYQRFGIGAAWASDYGLADKAEQFTTLMQYSPLHNVQTGRRYPATLLLTAERDDRVHPAHAFKFAATMQQAQALALEPTAPVLLRVEQRAGHGAGKSARADVHEKTDLYTFIALALGLPYQSGDLS</sequence>
<comment type="catalytic activity">
    <reaction evidence="1">
        <text>Hydrolysis of Pro-|-Xaa &gt;&gt; Ala-|-Xaa in oligopeptides.</text>
        <dbReference type="EC" id="3.4.21.26"/>
    </reaction>
</comment>
<dbReference type="GO" id="GO:0070012">
    <property type="term" value="F:oligopeptidase activity"/>
    <property type="evidence" value="ECO:0007669"/>
    <property type="project" value="TreeGrafter"/>
</dbReference>
<evidence type="ECO:0000256" key="7">
    <source>
        <dbReference type="SAM" id="MobiDB-lite"/>
    </source>
</evidence>
<evidence type="ECO:0000313" key="11">
    <source>
        <dbReference type="Proteomes" id="UP000295361"/>
    </source>
</evidence>
<evidence type="ECO:0000256" key="3">
    <source>
        <dbReference type="ARBA" id="ARBA00011897"/>
    </source>
</evidence>
<dbReference type="AlphaFoldDB" id="A0A4R6QNR6"/>
<dbReference type="EMBL" id="SNXS01000002">
    <property type="protein sequence ID" value="TDP72267.1"/>
    <property type="molecule type" value="Genomic_DNA"/>
</dbReference>
<reference evidence="10 11" key="1">
    <citation type="submission" date="2019-03" db="EMBL/GenBank/DDBJ databases">
        <title>Genomic Encyclopedia of Type Strains, Phase IV (KMG-IV): sequencing the most valuable type-strain genomes for metagenomic binning, comparative biology and taxonomic classification.</title>
        <authorList>
            <person name="Goeker M."/>
        </authorList>
    </citation>
    <scope>NUCLEOTIDE SEQUENCE [LARGE SCALE GENOMIC DNA]</scope>
    <source>
        <strain evidence="10 11">DSM 16998</strain>
    </source>
</reference>
<feature type="region of interest" description="Disordered" evidence="7">
    <location>
        <begin position="1"/>
        <end position="20"/>
    </location>
</feature>
<dbReference type="PRINTS" id="PR00862">
    <property type="entry name" value="PROLIGOPTASE"/>
</dbReference>
<feature type="domain" description="Peptidase S9A N-terminal" evidence="9">
    <location>
        <begin position="13"/>
        <end position="400"/>
    </location>
</feature>
<dbReference type="Gene3D" id="2.130.10.120">
    <property type="entry name" value="Prolyl oligopeptidase, N-terminal domain"/>
    <property type="match status" value="1"/>
</dbReference>
<dbReference type="InterPro" id="IPR029058">
    <property type="entry name" value="AB_hydrolase_fold"/>
</dbReference>
<gene>
    <name evidence="10" type="ORF">DES47_10212</name>
</gene>
<dbReference type="GO" id="GO:0004252">
    <property type="term" value="F:serine-type endopeptidase activity"/>
    <property type="evidence" value="ECO:0007669"/>
    <property type="project" value="UniProtKB-EC"/>
</dbReference>
<dbReference type="RefSeq" id="WP_133699754.1">
    <property type="nucleotide sequence ID" value="NZ_SNXS01000002.1"/>
</dbReference>
<keyword evidence="4" id="KW-0645">Protease</keyword>
<evidence type="ECO:0000259" key="8">
    <source>
        <dbReference type="Pfam" id="PF00326"/>
    </source>
</evidence>
<dbReference type="Pfam" id="PF00326">
    <property type="entry name" value="Peptidase_S9"/>
    <property type="match status" value="1"/>
</dbReference>
<name>A0A4R6QNR6_9BURK</name>
<dbReference type="InterPro" id="IPR023302">
    <property type="entry name" value="Pept_S9A_N"/>
</dbReference>
<keyword evidence="11" id="KW-1185">Reference proteome</keyword>
<feature type="compositionally biased region" description="Polar residues" evidence="7">
    <location>
        <begin position="1"/>
        <end position="10"/>
    </location>
</feature>
<evidence type="ECO:0000256" key="4">
    <source>
        <dbReference type="ARBA" id="ARBA00022670"/>
    </source>
</evidence>
<evidence type="ECO:0000259" key="9">
    <source>
        <dbReference type="Pfam" id="PF02897"/>
    </source>
</evidence>
<dbReference type="FunFam" id="3.40.50.1820:FF:000005">
    <property type="entry name" value="Prolyl endopeptidase"/>
    <property type="match status" value="1"/>
</dbReference>
<dbReference type="GO" id="GO:0006508">
    <property type="term" value="P:proteolysis"/>
    <property type="evidence" value="ECO:0007669"/>
    <property type="project" value="UniProtKB-KW"/>
</dbReference>
<dbReference type="InterPro" id="IPR001375">
    <property type="entry name" value="Peptidase_S9_cat"/>
</dbReference>
<dbReference type="PANTHER" id="PTHR42881:SF2">
    <property type="entry name" value="PROLYL ENDOPEPTIDASE"/>
    <property type="match status" value="1"/>
</dbReference>
<evidence type="ECO:0000256" key="2">
    <source>
        <dbReference type="ARBA" id="ARBA00005228"/>
    </source>
</evidence>
<evidence type="ECO:0000256" key="1">
    <source>
        <dbReference type="ARBA" id="ARBA00001070"/>
    </source>
</evidence>
<evidence type="ECO:0000313" key="10">
    <source>
        <dbReference type="EMBL" id="TDP72267.1"/>
    </source>
</evidence>
<evidence type="ECO:0000256" key="6">
    <source>
        <dbReference type="ARBA" id="ARBA00022825"/>
    </source>
</evidence>
<comment type="caution">
    <text evidence="10">The sequence shown here is derived from an EMBL/GenBank/DDBJ whole genome shotgun (WGS) entry which is preliminary data.</text>
</comment>
<dbReference type="InterPro" id="IPR051167">
    <property type="entry name" value="Prolyl_oligopep/macrocyclase"/>
</dbReference>
<dbReference type="GO" id="GO:0005829">
    <property type="term" value="C:cytosol"/>
    <property type="evidence" value="ECO:0007669"/>
    <property type="project" value="TreeGrafter"/>
</dbReference>
<feature type="domain" description="Peptidase S9 prolyl oligopeptidase catalytic" evidence="8">
    <location>
        <begin position="481"/>
        <end position="693"/>
    </location>
</feature>
<keyword evidence="5" id="KW-0378">Hydrolase</keyword>
<dbReference type="OrthoDB" id="9801421at2"/>
<dbReference type="InParanoid" id="A0A4R6QNR6"/>
<proteinExistence type="inferred from homology"/>
<dbReference type="Pfam" id="PF02897">
    <property type="entry name" value="Peptidase_S9_N"/>
    <property type="match status" value="1"/>
</dbReference>
<evidence type="ECO:0000256" key="5">
    <source>
        <dbReference type="ARBA" id="ARBA00022801"/>
    </source>
</evidence>
<comment type="similarity">
    <text evidence="2">Belongs to the peptidase S9A family.</text>
</comment>
<dbReference type="SUPFAM" id="SSF53474">
    <property type="entry name" value="alpha/beta-Hydrolases"/>
    <property type="match status" value="1"/>
</dbReference>
<dbReference type="SUPFAM" id="SSF50993">
    <property type="entry name" value="Peptidase/esterase 'gauge' domain"/>
    <property type="match status" value="1"/>
</dbReference>
<organism evidence="10 11">
    <name type="scientific">Roseateles toxinivorans</name>
    <dbReference type="NCBI Taxonomy" id="270368"/>
    <lineage>
        <taxon>Bacteria</taxon>
        <taxon>Pseudomonadati</taxon>
        <taxon>Pseudomonadota</taxon>
        <taxon>Betaproteobacteria</taxon>
        <taxon>Burkholderiales</taxon>
        <taxon>Sphaerotilaceae</taxon>
        <taxon>Roseateles</taxon>
    </lineage>
</organism>
<dbReference type="Proteomes" id="UP000295361">
    <property type="component" value="Unassembled WGS sequence"/>
</dbReference>
<dbReference type="Gene3D" id="3.40.50.1820">
    <property type="entry name" value="alpha/beta hydrolase"/>
    <property type="match status" value="1"/>
</dbReference>
<dbReference type="InterPro" id="IPR002470">
    <property type="entry name" value="Peptidase_S9A"/>
</dbReference>
<protein>
    <recommendedName>
        <fullName evidence="3">prolyl oligopeptidase</fullName>
        <ecNumber evidence="3">3.4.21.26</ecNumber>
    </recommendedName>
</protein>
<dbReference type="EC" id="3.4.21.26" evidence="3"/>
<keyword evidence="6" id="KW-0720">Serine protease</keyword>